<name>A0A942Z4V5_9BACI</name>
<accession>A0A942Z4V5</accession>
<keyword evidence="2" id="KW-1185">Reference proteome</keyword>
<organism evidence="1 2">
    <name type="scientific">Lederbergia citrea</name>
    <dbReference type="NCBI Taxonomy" id="2833581"/>
    <lineage>
        <taxon>Bacteria</taxon>
        <taxon>Bacillati</taxon>
        <taxon>Bacillota</taxon>
        <taxon>Bacilli</taxon>
        <taxon>Bacillales</taxon>
        <taxon>Bacillaceae</taxon>
        <taxon>Lederbergia</taxon>
    </lineage>
</organism>
<evidence type="ECO:0000313" key="2">
    <source>
        <dbReference type="Proteomes" id="UP000676456"/>
    </source>
</evidence>
<protein>
    <recommendedName>
        <fullName evidence="3">Peptidase M4</fullName>
    </recommendedName>
</protein>
<proteinExistence type="predicted"/>
<evidence type="ECO:0008006" key="3">
    <source>
        <dbReference type="Google" id="ProtNLM"/>
    </source>
</evidence>
<dbReference type="RefSeq" id="WP_213097714.1">
    <property type="nucleotide sequence ID" value="NZ_JAGYPH010000001.1"/>
</dbReference>
<dbReference type="Proteomes" id="UP000676456">
    <property type="component" value="Unassembled WGS sequence"/>
</dbReference>
<reference evidence="1 2" key="1">
    <citation type="submission" date="2021-05" db="EMBL/GenBank/DDBJ databases">
        <title>Novel Bacillus species.</title>
        <authorList>
            <person name="Liu G."/>
        </authorList>
    </citation>
    <scope>NUCLEOTIDE SEQUENCE [LARGE SCALE GENOMIC DNA]</scope>
    <source>
        <strain evidence="1 2">FJAT-49682</strain>
    </source>
</reference>
<comment type="caution">
    <text evidence="1">The sequence shown here is derived from an EMBL/GenBank/DDBJ whole genome shotgun (WGS) entry which is preliminary data.</text>
</comment>
<gene>
    <name evidence="1" type="ORF">KHA91_08475</name>
</gene>
<dbReference type="EMBL" id="JAGYPN010000001">
    <property type="protein sequence ID" value="MBS4222795.1"/>
    <property type="molecule type" value="Genomic_DNA"/>
</dbReference>
<dbReference type="AlphaFoldDB" id="A0A942Z4V5"/>
<evidence type="ECO:0000313" key="1">
    <source>
        <dbReference type="EMBL" id="MBS4222795.1"/>
    </source>
</evidence>
<sequence>MNWKTFIAGATAGLISGYCLSTKLNQKMPLTGEKVLADVKRAFKKEGSIDGSWMQMRPEDYQKYAIKTKVYRGGITRNQNGESQQFEFIADAYTGSVLDVYPL</sequence>